<keyword evidence="2" id="KW-1185">Reference proteome</keyword>
<proteinExistence type="predicted"/>
<protein>
    <submittedName>
        <fullName evidence="1">Uncharacterized protein</fullName>
    </submittedName>
</protein>
<gene>
    <name evidence="1" type="ORF">ROLI_024890</name>
</gene>
<accession>A0ABZ2BVA0</accession>
<evidence type="ECO:0000313" key="2">
    <source>
        <dbReference type="Proteomes" id="UP001318682"/>
    </source>
</evidence>
<organism evidence="1 2">
    <name type="scientific">Roseobacter fucihabitans</name>
    <dbReference type="NCBI Taxonomy" id="1537242"/>
    <lineage>
        <taxon>Bacteria</taxon>
        <taxon>Pseudomonadati</taxon>
        <taxon>Pseudomonadota</taxon>
        <taxon>Alphaproteobacteria</taxon>
        <taxon>Rhodobacterales</taxon>
        <taxon>Roseobacteraceae</taxon>
        <taxon>Roseobacter</taxon>
    </lineage>
</organism>
<name>A0ABZ2BVA0_9RHOB</name>
<dbReference type="EMBL" id="CP143423">
    <property type="protein sequence ID" value="WVX49395.1"/>
    <property type="molecule type" value="Genomic_DNA"/>
</dbReference>
<evidence type="ECO:0000313" key="1">
    <source>
        <dbReference type="EMBL" id="WVX49395.1"/>
    </source>
</evidence>
<reference evidence="2" key="2">
    <citation type="submission" date="2024-01" db="EMBL/GenBank/DDBJ databases">
        <title>Roseobacter fucihabitans sp. nov., isolated from the brown alga Fucus spiralis.</title>
        <authorList>
            <person name="Hahnke S."/>
            <person name="Berger M."/>
            <person name="Schlingloff A."/>
            <person name="Athale I."/>
            <person name="Neumann-Schaal M."/>
            <person name="Adenaya A."/>
            <person name="Poehlein A."/>
            <person name="Daniel R."/>
            <person name="Pertersen J."/>
            <person name="Brinkhoff T."/>
        </authorList>
    </citation>
    <scope>NUCLEOTIDE SEQUENCE [LARGE SCALE GENOMIC DNA]</scope>
    <source>
        <strain evidence="2">B14</strain>
    </source>
</reference>
<sequence length="199" mass="22682">MLEDLMKRCERAYLETFAEVSHSKTTLLEQRIHMLRQARCFRMDYELAKSAEKFGIPYTAKPLAENDWQYTYVTAGDFGVTQSYVQKMGCLPNPAKFRDTLAKTSNIPQLPLEDDAEIFKPRNFYGLFAHNPVGAIFEEEKQKLGSIQLCVPYGCMRKFALEVSIAELLAEYPSVATPSIAIPAPTWKRDPKRKDTGTE</sequence>
<dbReference type="Proteomes" id="UP001318682">
    <property type="component" value="Chromosome"/>
</dbReference>
<reference evidence="1 2" key="1">
    <citation type="submission" date="2015-07" db="EMBL/GenBank/DDBJ databases">
        <authorList>
            <person name="Voget S."/>
            <person name="Dogs M."/>
            <person name="Brinkhoff T.H."/>
            <person name="Daniel R."/>
        </authorList>
    </citation>
    <scope>NUCLEOTIDE SEQUENCE [LARGE SCALE GENOMIC DNA]</scope>
    <source>
        <strain evidence="1 2">B14</strain>
    </source>
</reference>